<dbReference type="Proteomes" id="UP000543419">
    <property type="component" value="Unassembled WGS sequence"/>
</dbReference>
<dbReference type="InterPro" id="IPR014001">
    <property type="entry name" value="Helicase_ATP-bd"/>
</dbReference>
<evidence type="ECO:0000313" key="5">
    <source>
        <dbReference type="Proteomes" id="UP000543419"/>
    </source>
</evidence>
<dbReference type="AlphaFoldDB" id="A0A7Y0EVM9"/>
<dbReference type="Pfam" id="PF00271">
    <property type="entry name" value="Helicase_C"/>
    <property type="match status" value="1"/>
</dbReference>
<dbReference type="Pfam" id="PF13643">
    <property type="entry name" value="DUF4145"/>
    <property type="match status" value="1"/>
</dbReference>
<keyword evidence="1" id="KW-0175">Coiled coil</keyword>
<feature type="domain" description="Helicase ATP-binding" evidence="2">
    <location>
        <begin position="390"/>
        <end position="556"/>
    </location>
</feature>
<dbReference type="GO" id="GO:0004519">
    <property type="term" value="F:endonuclease activity"/>
    <property type="evidence" value="ECO:0007669"/>
    <property type="project" value="UniProtKB-KW"/>
</dbReference>
<dbReference type="CDD" id="cd18799">
    <property type="entry name" value="SF2_C_EcoAI-like"/>
    <property type="match status" value="1"/>
</dbReference>
<sequence>MSRKGGMGMGNFDFVKNVFPFIADDCARAESYISSDPIAACVYARRAIDGLVEYLHYDVLGLKEPYRDDLSGRIHNPGFMQQVSPDIINKLDVVRKIGNKAAHDDHPSISEQTALATVRELFHIIIWTGYHLTAAYNKVPVSAQFDPALAKQSMALNPTQSKTLLIRTLQERKAHAKAIAERDALIASQSAEGLKLKAELEALRAQIEAAQQANTDPDTHDYHYNEADTRTLLIDMMLEEQGWTLNDPRDREYKVDGMPPTAGNPSGIGYADYVLWGDDGKPLAVVEAKRASVSPLAGQQQARQYADCLERRFGQRPVIFTTNGYATQIWDDAAGYPPRDVQGFYKKAELQRLVERRASRRMLSNLPFDAKMDHIAGRAYQKAAIRAVDEAFDAYQRDALLVMATGTGKTRVVISLVHQLMEAGWVKNVLFLADRTALVNQAANAFKNPQTGLGDSVPVVNLLSDAERNASGRIYLSTYPTMMNLVNARERDDATTLRFGPGFFDLVIIDEAHRSVYAKYGFLFDYFDSLLVGLTATPRNEIDRNTYRLFHLEYDEQTGGVPTFAYDLDQAVHDGYLVPARSLSVNTKFMDRGISYDELSPEEQEQWDSRDWDEDGEIPDSVSAGDVNRILFNADTIDKVLSVLMQRGLRVGDGDVLGKTIVFARNQRHAEAIKARFDLNWPGYHGTFAQIVTHATRNAQQIIDDFSAPEQDPRIAISVDMLDTGIDVPDVVNLVFFKPVMSRTKYWQMIGRGTRLRPDLYGPGRDKTDFLVIDCCDNLAYFNQNLPESNGYAGVPLSDRIFRARLALLETLDATAGTGADAGDPRSFGGSHDDRTRYRAALARTLGSLINGMDPDGNVIVRPHRHLIETARRDEWWKCVTRDKAMQVSELAGLPSAFRDDGDNDVTNDPHANDNAAKRFDLMIYSYELAVLRADAERLGREPDQGYGITVQTVLQTTAIKRGVQEVADALRGPRYRAIPSVAACADLLEAVSGDDWWADVTVPMLETARKRLRGIMRYAASGRRKAVFTDFEDELTVEDGEKPVSGGDMAAVDMRRLREKATAFLRGLDNNIVLARVRTGRQITEQDLAELERMLIDNGVGDEESIDAAAEQSGGLGLFIRSLVGLEPAAVQAAFSRFLDGSRYNARQIEFVNMIVRELTANGVMSAARLYEPPFSDISGSGPEELFGDERDVDDICDILDWVQRSAMPATRRAVA</sequence>
<dbReference type="GO" id="GO:0005829">
    <property type="term" value="C:cytosol"/>
    <property type="evidence" value="ECO:0007669"/>
    <property type="project" value="TreeGrafter"/>
</dbReference>
<keyword evidence="4" id="KW-0255">Endonuclease</keyword>
<dbReference type="EMBL" id="JAAIIG010000001">
    <property type="protein sequence ID" value="NMM97251.1"/>
    <property type="molecule type" value="Genomic_DNA"/>
</dbReference>
<dbReference type="InterPro" id="IPR007409">
    <property type="entry name" value="Restrct_endonuc_type1_HsdR_N"/>
</dbReference>
<keyword evidence="4" id="KW-0378">Hydrolase</keyword>
<dbReference type="PANTHER" id="PTHR47396:SF1">
    <property type="entry name" value="ATP-DEPENDENT HELICASE IRC3-RELATED"/>
    <property type="match status" value="1"/>
</dbReference>
<dbReference type="SMART" id="SM00487">
    <property type="entry name" value="DEXDc"/>
    <property type="match status" value="1"/>
</dbReference>
<dbReference type="InterPro" id="IPR050742">
    <property type="entry name" value="Helicase_Restrict-Modif_Enz"/>
</dbReference>
<gene>
    <name evidence="4" type="ORF">G1C97_0200</name>
</gene>
<dbReference type="GO" id="GO:0005524">
    <property type="term" value="F:ATP binding"/>
    <property type="evidence" value="ECO:0007669"/>
    <property type="project" value="InterPro"/>
</dbReference>
<comment type="caution">
    <text evidence="4">The sequence shown here is derived from an EMBL/GenBank/DDBJ whole genome shotgun (WGS) entry which is preliminary data.</text>
</comment>
<protein>
    <submittedName>
        <fullName evidence="4">Restriction endonuclease subunit R</fullName>
    </submittedName>
</protein>
<name>A0A7Y0EVM9_9BIFI</name>
<evidence type="ECO:0000259" key="3">
    <source>
        <dbReference type="PROSITE" id="PS51194"/>
    </source>
</evidence>
<dbReference type="Pfam" id="PF08463">
    <property type="entry name" value="EcoEI_R_C"/>
    <property type="match status" value="1"/>
</dbReference>
<proteinExistence type="predicted"/>
<dbReference type="SUPFAM" id="SSF52540">
    <property type="entry name" value="P-loop containing nucleoside triphosphate hydrolases"/>
    <property type="match status" value="1"/>
</dbReference>
<evidence type="ECO:0000313" key="4">
    <source>
        <dbReference type="EMBL" id="NMM97251.1"/>
    </source>
</evidence>
<dbReference type="CDD" id="cd18032">
    <property type="entry name" value="DEXHc_RE_I_III_res"/>
    <property type="match status" value="1"/>
</dbReference>
<evidence type="ECO:0000259" key="2">
    <source>
        <dbReference type="PROSITE" id="PS51192"/>
    </source>
</evidence>
<dbReference type="GO" id="GO:0006304">
    <property type="term" value="P:DNA modification"/>
    <property type="evidence" value="ECO:0007669"/>
    <property type="project" value="InterPro"/>
</dbReference>
<dbReference type="InterPro" id="IPR013670">
    <property type="entry name" value="EcoEI_R_C_dom"/>
</dbReference>
<dbReference type="Pfam" id="PF04313">
    <property type="entry name" value="HSDR_N"/>
    <property type="match status" value="1"/>
</dbReference>
<dbReference type="PROSITE" id="PS51192">
    <property type="entry name" value="HELICASE_ATP_BIND_1"/>
    <property type="match status" value="1"/>
</dbReference>
<feature type="coiled-coil region" evidence="1">
    <location>
        <begin position="186"/>
        <end position="213"/>
    </location>
</feature>
<dbReference type="InterPro" id="IPR025285">
    <property type="entry name" value="DUF4145"/>
</dbReference>
<reference evidence="4 5" key="1">
    <citation type="submission" date="2020-02" db="EMBL/GenBank/DDBJ databases">
        <title>Characterization of phylogenetic diversity of novel bifidobacterial species isolated in Czech ZOOs.</title>
        <authorList>
            <person name="Lugli G.A."/>
            <person name="Vera N.B."/>
            <person name="Ventura M."/>
        </authorList>
    </citation>
    <scope>NUCLEOTIDE SEQUENCE [LARGE SCALE GENOMIC DNA]</scope>
    <source>
        <strain evidence="4 5">DSM 109959</strain>
    </source>
</reference>
<dbReference type="InterPro" id="IPR001650">
    <property type="entry name" value="Helicase_C-like"/>
</dbReference>
<dbReference type="Gene3D" id="3.40.50.300">
    <property type="entry name" value="P-loop containing nucleotide triphosphate hydrolases"/>
    <property type="match status" value="2"/>
</dbReference>
<dbReference type="GO" id="GO:0003677">
    <property type="term" value="F:DNA binding"/>
    <property type="evidence" value="ECO:0007669"/>
    <property type="project" value="InterPro"/>
</dbReference>
<accession>A0A7Y0EVM9</accession>
<keyword evidence="5" id="KW-1185">Reference proteome</keyword>
<evidence type="ECO:0000256" key="1">
    <source>
        <dbReference type="SAM" id="Coils"/>
    </source>
</evidence>
<keyword evidence="4" id="KW-0540">Nuclease</keyword>
<dbReference type="PROSITE" id="PS51194">
    <property type="entry name" value="HELICASE_CTER"/>
    <property type="match status" value="1"/>
</dbReference>
<organism evidence="4 5">
    <name type="scientific">Bifidobacterium olomucense</name>
    <dbReference type="NCBI Taxonomy" id="2675324"/>
    <lineage>
        <taxon>Bacteria</taxon>
        <taxon>Bacillati</taxon>
        <taxon>Actinomycetota</taxon>
        <taxon>Actinomycetes</taxon>
        <taxon>Bifidobacteriales</taxon>
        <taxon>Bifidobacteriaceae</taxon>
        <taxon>Bifidobacterium</taxon>
    </lineage>
</organism>
<dbReference type="InterPro" id="IPR006935">
    <property type="entry name" value="Helicase/UvrB_N"/>
</dbReference>
<dbReference type="InterPro" id="IPR027417">
    <property type="entry name" value="P-loop_NTPase"/>
</dbReference>
<dbReference type="Gene3D" id="3.90.1570.30">
    <property type="match status" value="1"/>
</dbReference>
<dbReference type="PANTHER" id="PTHR47396">
    <property type="entry name" value="TYPE I RESTRICTION ENZYME ECOKI R PROTEIN"/>
    <property type="match status" value="1"/>
</dbReference>
<dbReference type="Pfam" id="PF04851">
    <property type="entry name" value="ResIII"/>
    <property type="match status" value="1"/>
</dbReference>
<dbReference type="SMART" id="SM00490">
    <property type="entry name" value="HELICc"/>
    <property type="match status" value="1"/>
</dbReference>
<dbReference type="GO" id="GO:0016787">
    <property type="term" value="F:hydrolase activity"/>
    <property type="evidence" value="ECO:0007669"/>
    <property type="project" value="InterPro"/>
</dbReference>
<feature type="domain" description="Helicase C-terminal" evidence="3">
    <location>
        <begin position="636"/>
        <end position="803"/>
    </location>
</feature>